<dbReference type="AlphaFoldDB" id="A0A1C2ILV4"/>
<evidence type="ECO:0000259" key="1">
    <source>
        <dbReference type="Pfam" id="PF00085"/>
    </source>
</evidence>
<comment type="caution">
    <text evidence="2">The sequence shown here is derived from an EMBL/GenBank/DDBJ whole genome shotgun (WGS) entry which is preliminary data.</text>
</comment>
<protein>
    <submittedName>
        <fullName evidence="2">Thiol reductase thioredoxin</fullName>
    </submittedName>
</protein>
<dbReference type="eggNOG" id="COG0526">
    <property type="taxonomic scope" value="Bacteria"/>
</dbReference>
<evidence type="ECO:0000313" key="2">
    <source>
        <dbReference type="EMBL" id="OCX69176.1"/>
    </source>
</evidence>
<dbReference type="OrthoDB" id="5295821at2"/>
<keyword evidence="5" id="KW-1185">Reference proteome</keyword>
<evidence type="ECO:0000313" key="3">
    <source>
        <dbReference type="EMBL" id="OCX76843.1"/>
    </source>
</evidence>
<name>A0A1C2ILV4_ACITH</name>
<dbReference type="InterPro" id="IPR036249">
    <property type="entry name" value="Thioredoxin-like_sf"/>
</dbReference>
<organism evidence="2 5">
    <name type="scientific">Acidithiobacillus thiooxidans</name>
    <name type="common">Thiobacillus thiooxidans</name>
    <dbReference type="NCBI Taxonomy" id="930"/>
    <lineage>
        <taxon>Bacteria</taxon>
        <taxon>Pseudomonadati</taxon>
        <taxon>Pseudomonadota</taxon>
        <taxon>Acidithiobacillia</taxon>
        <taxon>Acidithiobacillales</taxon>
        <taxon>Acidithiobacillaceae</taxon>
        <taxon>Acidithiobacillus</taxon>
    </lineage>
</organism>
<dbReference type="Pfam" id="PF00085">
    <property type="entry name" value="Thioredoxin"/>
    <property type="match status" value="1"/>
</dbReference>
<evidence type="ECO:0000313" key="5">
    <source>
        <dbReference type="Proteomes" id="UP000095008"/>
    </source>
</evidence>
<evidence type="ECO:0000313" key="4">
    <source>
        <dbReference type="Proteomes" id="UP000094893"/>
    </source>
</evidence>
<dbReference type="CDD" id="cd02947">
    <property type="entry name" value="TRX_family"/>
    <property type="match status" value="1"/>
</dbReference>
<dbReference type="SUPFAM" id="SSF52833">
    <property type="entry name" value="Thioredoxin-like"/>
    <property type="match status" value="1"/>
</dbReference>
<dbReference type="Gene3D" id="3.40.30.10">
    <property type="entry name" value="Glutaredoxin"/>
    <property type="match status" value="1"/>
</dbReference>
<dbReference type="EMBL" id="LWSA01000017">
    <property type="protein sequence ID" value="OCX76843.1"/>
    <property type="molecule type" value="Genomic_DNA"/>
</dbReference>
<dbReference type="Proteomes" id="UP000094893">
    <property type="component" value="Unassembled WGS sequence"/>
</dbReference>
<dbReference type="STRING" id="930.GCA_002079865_04070"/>
<accession>A0A1C2ILV4</accession>
<proteinExistence type="predicted"/>
<feature type="domain" description="Thioredoxin" evidence="1">
    <location>
        <begin position="5"/>
        <end position="100"/>
    </location>
</feature>
<dbReference type="InterPro" id="IPR013766">
    <property type="entry name" value="Thioredoxin_domain"/>
</dbReference>
<sequence length="111" mass="12906">MKTVSELGFWQRMAETRGEVILFFSSAGCHSCRIWRRLLKNLEDNRGGLQVWEIDAGIDMGITQEFEVYHLPALFLFHNGQYQRPIQVEARVHALEQWLDAHADLPPEELP</sequence>
<dbReference type="Proteomes" id="UP000095008">
    <property type="component" value="Unassembled WGS sequence"/>
</dbReference>
<dbReference type="EMBL" id="LWRY01000231">
    <property type="protein sequence ID" value="OCX69176.1"/>
    <property type="molecule type" value="Genomic_DNA"/>
</dbReference>
<reference evidence="2 4" key="1">
    <citation type="journal article" date="2016" name="Int. J. Mol. Sci.">
        <title>Comparative genomics of the extreme acidophile Acidithiobacillus thiooxidans reveals intraspecific divergence and niche adaptation.</title>
        <authorList>
            <person name="Zhang X."/>
            <person name="Feng X."/>
            <person name="Tao J."/>
            <person name="Ma L."/>
            <person name="Xiao Y."/>
            <person name="Liang Y."/>
            <person name="Liu X."/>
            <person name="Yin H."/>
        </authorList>
    </citation>
    <scope>NUCLEOTIDE SEQUENCE [LARGE SCALE GENOMIC DNA]</scope>
    <source>
        <strain evidence="3 4">A02</strain>
        <strain evidence="2">DXS-W</strain>
    </source>
</reference>
<gene>
    <name evidence="2" type="ORF">A6M23_15910</name>
    <name evidence="3" type="ORF">A6P07_01545</name>
</gene>
<dbReference type="RefSeq" id="WP_010637206.1">
    <property type="nucleotide sequence ID" value="NZ_JABBDT010000163.1"/>
</dbReference>